<comment type="cofactor">
    <cofactor evidence="1">
        <name>Mg(2+)</name>
        <dbReference type="ChEBI" id="CHEBI:18420"/>
    </cofactor>
</comment>
<evidence type="ECO:0000259" key="3">
    <source>
        <dbReference type="Pfam" id="PF05970"/>
    </source>
</evidence>
<keyword evidence="1" id="KW-0227">DNA damage</keyword>
<dbReference type="SUPFAM" id="SSF52540">
    <property type="entry name" value="P-loop containing nucleoside triphosphate hydrolases"/>
    <property type="match status" value="1"/>
</dbReference>
<evidence type="ECO:0000313" key="4">
    <source>
        <dbReference type="EnsemblMetazoa" id="Aqu2.1.09544_001"/>
    </source>
</evidence>
<dbReference type="GO" id="GO:0006310">
    <property type="term" value="P:DNA recombination"/>
    <property type="evidence" value="ECO:0007669"/>
    <property type="project" value="UniProtKB-KW"/>
</dbReference>
<dbReference type="AlphaFoldDB" id="A0A1X7T4W5"/>
<dbReference type="InterPro" id="IPR010285">
    <property type="entry name" value="DNA_helicase_pif1-like_DEAD"/>
</dbReference>
<accession>A0A1X7T4W5</accession>
<dbReference type="OrthoDB" id="7470624at2759"/>
<dbReference type="GO" id="GO:0006281">
    <property type="term" value="P:DNA repair"/>
    <property type="evidence" value="ECO:0007669"/>
    <property type="project" value="UniProtKB-KW"/>
</dbReference>
<keyword evidence="1" id="KW-0547">Nucleotide-binding</keyword>
<dbReference type="InParanoid" id="A0A1X7T4W5"/>
<dbReference type="GO" id="GO:0005524">
    <property type="term" value="F:ATP binding"/>
    <property type="evidence" value="ECO:0007669"/>
    <property type="project" value="UniProtKB-KW"/>
</dbReference>
<feature type="compositionally biased region" description="Basic and acidic residues" evidence="2">
    <location>
        <begin position="8"/>
        <end position="20"/>
    </location>
</feature>
<evidence type="ECO:0000256" key="2">
    <source>
        <dbReference type="SAM" id="MobiDB-lite"/>
    </source>
</evidence>
<feature type="domain" description="DNA helicase Pif1-like DEAD-box helicase" evidence="3">
    <location>
        <begin position="61"/>
        <end position="176"/>
    </location>
</feature>
<dbReference type="EC" id="5.6.2.3" evidence="1"/>
<dbReference type="GO" id="GO:0043139">
    <property type="term" value="F:5'-3' DNA helicase activity"/>
    <property type="evidence" value="ECO:0007669"/>
    <property type="project" value="UniProtKB-EC"/>
</dbReference>
<dbReference type="InterPro" id="IPR051055">
    <property type="entry name" value="PIF1_helicase"/>
</dbReference>
<comment type="catalytic activity">
    <reaction evidence="1">
        <text>ATP + H2O = ADP + phosphate + H(+)</text>
        <dbReference type="Rhea" id="RHEA:13065"/>
        <dbReference type="ChEBI" id="CHEBI:15377"/>
        <dbReference type="ChEBI" id="CHEBI:15378"/>
        <dbReference type="ChEBI" id="CHEBI:30616"/>
        <dbReference type="ChEBI" id="CHEBI:43474"/>
        <dbReference type="ChEBI" id="CHEBI:456216"/>
        <dbReference type="EC" id="5.6.2.3"/>
    </reaction>
</comment>
<proteinExistence type="inferred from homology"/>
<dbReference type="Pfam" id="PF05970">
    <property type="entry name" value="PIF1"/>
    <property type="match status" value="1"/>
</dbReference>
<keyword evidence="1" id="KW-0234">DNA repair</keyword>
<keyword evidence="1" id="KW-0347">Helicase</keyword>
<dbReference type="PANTHER" id="PTHR47642">
    <property type="entry name" value="ATP-DEPENDENT DNA HELICASE"/>
    <property type="match status" value="1"/>
</dbReference>
<organism evidence="4">
    <name type="scientific">Amphimedon queenslandica</name>
    <name type="common">Sponge</name>
    <dbReference type="NCBI Taxonomy" id="400682"/>
    <lineage>
        <taxon>Eukaryota</taxon>
        <taxon>Metazoa</taxon>
        <taxon>Porifera</taxon>
        <taxon>Demospongiae</taxon>
        <taxon>Heteroscleromorpha</taxon>
        <taxon>Haplosclerida</taxon>
        <taxon>Niphatidae</taxon>
        <taxon>Amphimedon</taxon>
    </lineage>
</organism>
<protein>
    <recommendedName>
        <fullName evidence="1">ATP-dependent DNA helicase</fullName>
        <ecNumber evidence="1">5.6.2.3</ecNumber>
    </recommendedName>
</protein>
<comment type="similarity">
    <text evidence="1">Belongs to the helicase family.</text>
</comment>
<dbReference type="Gene3D" id="3.40.50.300">
    <property type="entry name" value="P-loop containing nucleotide triphosphate hydrolases"/>
    <property type="match status" value="1"/>
</dbReference>
<dbReference type="GO" id="GO:0000723">
    <property type="term" value="P:telomere maintenance"/>
    <property type="evidence" value="ECO:0007669"/>
    <property type="project" value="InterPro"/>
</dbReference>
<keyword evidence="1" id="KW-0233">DNA recombination</keyword>
<dbReference type="GO" id="GO:0016887">
    <property type="term" value="F:ATP hydrolysis activity"/>
    <property type="evidence" value="ECO:0007669"/>
    <property type="project" value="RHEA"/>
</dbReference>
<dbReference type="InterPro" id="IPR027417">
    <property type="entry name" value="P-loop_NTPase"/>
</dbReference>
<keyword evidence="1" id="KW-0067">ATP-binding</keyword>
<feature type="region of interest" description="Disordered" evidence="2">
    <location>
        <begin position="1"/>
        <end position="20"/>
    </location>
</feature>
<dbReference type="PANTHER" id="PTHR47642:SF5">
    <property type="entry name" value="ATP-DEPENDENT DNA HELICASE"/>
    <property type="match status" value="1"/>
</dbReference>
<sequence length="178" mass="19821">MLICQRSRKPEPVNTTKEEHDWAEAARSCPDINNAPISLLKEDNTPTPFTTSATPDNLQGRQLYVYTTVKQHSESNSQEPLHIIINGTAGTGKSYLIKCLRLLLGGSVRVAAPTGVASFIIEVRTLHSLLHLPVRGDFMEMEGSNLQKMQDEMSSTQYLIIDEMSMVGRQTFVMIDVD</sequence>
<evidence type="ECO:0000256" key="1">
    <source>
        <dbReference type="RuleBase" id="RU363044"/>
    </source>
</evidence>
<keyword evidence="1" id="KW-0378">Hydrolase</keyword>
<reference evidence="4" key="1">
    <citation type="submission" date="2017-05" db="UniProtKB">
        <authorList>
            <consortium name="EnsemblMetazoa"/>
        </authorList>
    </citation>
    <scope>IDENTIFICATION</scope>
</reference>
<dbReference type="EnsemblMetazoa" id="Aqu2.1.09544_001">
    <property type="protein sequence ID" value="Aqu2.1.09544_001"/>
    <property type="gene ID" value="Aqu2.1.09544"/>
</dbReference>
<name>A0A1X7T4W5_AMPQE</name>